<name>A0A5E4ZEY4_9BURK</name>
<dbReference type="AlphaFoldDB" id="A0A5E4ZEY4"/>
<reference evidence="2 3" key="1">
    <citation type="submission" date="2019-08" db="EMBL/GenBank/DDBJ databases">
        <authorList>
            <person name="Peeters C."/>
        </authorList>
    </citation>
    <scope>NUCLEOTIDE SEQUENCE [LARGE SCALE GENOMIC DNA]</scope>
    <source>
        <strain evidence="2 3">LMG 30175</strain>
    </source>
</reference>
<accession>A0A5E4ZEY4</accession>
<dbReference type="EMBL" id="CABPRZ010000038">
    <property type="protein sequence ID" value="VVE58840.1"/>
    <property type="molecule type" value="Genomic_DNA"/>
</dbReference>
<protein>
    <submittedName>
        <fullName evidence="2">Membrane protein</fullName>
    </submittedName>
</protein>
<keyword evidence="1" id="KW-1133">Transmembrane helix</keyword>
<feature type="transmembrane region" description="Helical" evidence="1">
    <location>
        <begin position="25"/>
        <end position="44"/>
    </location>
</feature>
<keyword evidence="1" id="KW-0472">Membrane</keyword>
<sequence>MSRIAALIITWLISASGNKLAPSFYLIFAALISIAALLRTRSLGLR</sequence>
<gene>
    <name evidence="2" type="ORF">PTE30175_05313</name>
</gene>
<keyword evidence="1" id="KW-0812">Transmembrane</keyword>
<organism evidence="2 3">
    <name type="scientific">Pandoraea terrae</name>
    <dbReference type="NCBI Taxonomy" id="1537710"/>
    <lineage>
        <taxon>Bacteria</taxon>
        <taxon>Pseudomonadati</taxon>
        <taxon>Pseudomonadota</taxon>
        <taxon>Betaproteobacteria</taxon>
        <taxon>Burkholderiales</taxon>
        <taxon>Burkholderiaceae</taxon>
        <taxon>Pandoraea</taxon>
    </lineage>
</organism>
<proteinExistence type="predicted"/>
<evidence type="ECO:0000313" key="2">
    <source>
        <dbReference type="EMBL" id="VVE58840.1"/>
    </source>
</evidence>
<evidence type="ECO:0000256" key="1">
    <source>
        <dbReference type="SAM" id="Phobius"/>
    </source>
</evidence>
<keyword evidence="3" id="KW-1185">Reference proteome</keyword>
<evidence type="ECO:0000313" key="3">
    <source>
        <dbReference type="Proteomes" id="UP000414233"/>
    </source>
</evidence>
<dbReference type="Proteomes" id="UP000414233">
    <property type="component" value="Unassembled WGS sequence"/>
</dbReference>